<evidence type="ECO:0000259" key="4">
    <source>
        <dbReference type="Pfam" id="PF00149"/>
    </source>
</evidence>
<evidence type="ECO:0000313" key="6">
    <source>
        <dbReference type="Proteomes" id="UP000677918"/>
    </source>
</evidence>
<evidence type="ECO:0000256" key="1">
    <source>
        <dbReference type="ARBA" id="ARBA00022723"/>
    </source>
</evidence>
<dbReference type="SUPFAM" id="SSF56300">
    <property type="entry name" value="Metallo-dependent phosphatases"/>
    <property type="match status" value="1"/>
</dbReference>
<protein>
    <submittedName>
        <fullName evidence="5">Phosphoesterase</fullName>
    </submittedName>
</protein>
<dbReference type="InterPro" id="IPR004843">
    <property type="entry name" value="Calcineurin-like_PHP"/>
</dbReference>
<dbReference type="AlphaFoldDB" id="A0A8J4H4P3"/>
<keyword evidence="3" id="KW-0472">Membrane</keyword>
<dbReference type="RefSeq" id="WP_213412379.1">
    <property type="nucleotide sequence ID" value="NZ_BOVK01000031.1"/>
</dbReference>
<dbReference type="InterPro" id="IPR029052">
    <property type="entry name" value="Metallo-depent_PP-like"/>
</dbReference>
<keyword evidence="6" id="KW-1185">Reference proteome</keyword>
<dbReference type="InterPro" id="IPR051158">
    <property type="entry name" value="Metallophosphoesterase_sf"/>
</dbReference>
<keyword evidence="1" id="KW-0479">Metal-binding</keyword>
<dbReference type="Pfam" id="PF00149">
    <property type="entry name" value="Metallophos"/>
    <property type="match status" value="1"/>
</dbReference>
<dbReference type="Proteomes" id="UP000677918">
    <property type="component" value="Unassembled WGS sequence"/>
</dbReference>
<keyword evidence="3" id="KW-0812">Transmembrane</keyword>
<name>A0A8J4H4P3_9BACL</name>
<dbReference type="GO" id="GO:0008758">
    <property type="term" value="F:UDP-2,3-diacylglucosamine hydrolase activity"/>
    <property type="evidence" value="ECO:0007669"/>
    <property type="project" value="TreeGrafter"/>
</dbReference>
<dbReference type="Gene3D" id="3.60.21.10">
    <property type="match status" value="1"/>
</dbReference>
<proteinExistence type="predicted"/>
<feature type="transmembrane region" description="Helical" evidence="3">
    <location>
        <begin position="7"/>
        <end position="27"/>
    </location>
</feature>
<accession>A0A8J4H4P3</accession>
<organism evidence="5 6">
    <name type="scientific">Xylanibacillus composti</name>
    <dbReference type="NCBI Taxonomy" id="1572762"/>
    <lineage>
        <taxon>Bacteria</taxon>
        <taxon>Bacillati</taxon>
        <taxon>Bacillota</taxon>
        <taxon>Bacilli</taxon>
        <taxon>Bacillales</taxon>
        <taxon>Paenibacillaceae</taxon>
        <taxon>Xylanibacillus</taxon>
    </lineage>
</organism>
<dbReference type="EMBL" id="BOVK01000031">
    <property type="protein sequence ID" value="GIQ69580.1"/>
    <property type="molecule type" value="Genomic_DNA"/>
</dbReference>
<reference evidence="5" key="1">
    <citation type="submission" date="2021-04" db="EMBL/GenBank/DDBJ databases">
        <title>Draft genome sequence of Xylanibacillus composti strain K13.</title>
        <authorList>
            <person name="Uke A."/>
            <person name="Chhe C."/>
            <person name="Baramee S."/>
            <person name="Kosugi A."/>
        </authorList>
    </citation>
    <scope>NUCLEOTIDE SEQUENCE</scope>
    <source>
        <strain evidence="5">K13</strain>
    </source>
</reference>
<keyword evidence="2" id="KW-0378">Hydrolase</keyword>
<evidence type="ECO:0000256" key="2">
    <source>
        <dbReference type="ARBA" id="ARBA00022801"/>
    </source>
</evidence>
<evidence type="ECO:0000256" key="3">
    <source>
        <dbReference type="SAM" id="Phobius"/>
    </source>
</evidence>
<keyword evidence="3" id="KW-1133">Transmembrane helix</keyword>
<evidence type="ECO:0000313" key="5">
    <source>
        <dbReference type="EMBL" id="GIQ69580.1"/>
    </source>
</evidence>
<dbReference type="PANTHER" id="PTHR31302:SF31">
    <property type="entry name" value="PHOSPHODIESTERASE YAEI"/>
    <property type="match status" value="1"/>
</dbReference>
<dbReference type="PANTHER" id="PTHR31302">
    <property type="entry name" value="TRANSMEMBRANE PROTEIN WITH METALLOPHOSPHOESTERASE DOMAIN-RELATED"/>
    <property type="match status" value="1"/>
</dbReference>
<dbReference type="GO" id="GO:0016020">
    <property type="term" value="C:membrane"/>
    <property type="evidence" value="ECO:0007669"/>
    <property type="project" value="GOC"/>
</dbReference>
<comment type="caution">
    <text evidence="5">The sequence shown here is derived from an EMBL/GenBank/DDBJ whole genome shotgun (WGS) entry which is preliminary data.</text>
</comment>
<gene>
    <name evidence="5" type="ORF">XYCOK13_24040</name>
</gene>
<dbReference type="GO" id="GO:0009245">
    <property type="term" value="P:lipid A biosynthetic process"/>
    <property type="evidence" value="ECO:0007669"/>
    <property type="project" value="TreeGrafter"/>
</dbReference>
<sequence>MVKRSKLVRRGVILLGIILIIGIYGYIQNNWIEVDRIAVPIEGLPKAFNGYTIVHVSDVHLDQQAASIDHLIRLVREQEPDLIVMTGDLVDRGTALETSGLDRLCRGLAHIAVTYAVTGNHEHDHDGRAEQWREIVTANGVKALDNQFDWVEREGERLFIAGLADSIPYSPELFRDAAGAEVPMLLLAHRPELFDSYASRDHDIRPSLVFSGHAHGGQVRIPFLDQGVIAPNQGLFPAYTAGMYEENDVRMFVSRGLGNSIIPMRIHNRPHLPVIELTGEAVVQ</sequence>
<feature type="domain" description="Calcineurin-like phosphoesterase" evidence="4">
    <location>
        <begin position="52"/>
        <end position="216"/>
    </location>
</feature>
<dbReference type="GO" id="GO:0046872">
    <property type="term" value="F:metal ion binding"/>
    <property type="evidence" value="ECO:0007669"/>
    <property type="project" value="UniProtKB-KW"/>
</dbReference>